<comment type="caution">
    <text evidence="2">The sequence shown here is derived from an EMBL/GenBank/DDBJ whole genome shotgun (WGS) entry which is preliminary data.</text>
</comment>
<sequence length="154" mass="17276">MQQTNVPFKVALGYIIVAIVLILAIGLVYRNTTSVLAINQATRDYIEKRQAADSTMSNLLKEEQTNLQQLTRAMQGKSSHNYLHEKMNSLNSGEDSVVVHSKAPKTHVAKNTTVEVMKTRKGFFRRLADAFKKEHAETLSIRRDSNQAVTDTLS</sequence>
<feature type="non-terminal residue" evidence="2">
    <location>
        <position position="154"/>
    </location>
</feature>
<name>K1SIC4_9ZZZZ</name>
<protein>
    <submittedName>
        <fullName evidence="2">Two-component system sensor histidine kinase</fullName>
    </submittedName>
</protein>
<accession>K1SIC4</accession>
<evidence type="ECO:0000256" key="1">
    <source>
        <dbReference type="SAM" id="Phobius"/>
    </source>
</evidence>
<organism evidence="2">
    <name type="scientific">human gut metagenome</name>
    <dbReference type="NCBI Taxonomy" id="408170"/>
    <lineage>
        <taxon>unclassified sequences</taxon>
        <taxon>metagenomes</taxon>
        <taxon>organismal metagenomes</taxon>
    </lineage>
</organism>
<keyword evidence="2" id="KW-0418">Kinase</keyword>
<dbReference type="AlphaFoldDB" id="K1SIC4"/>
<proteinExistence type="predicted"/>
<dbReference type="GO" id="GO:0016301">
    <property type="term" value="F:kinase activity"/>
    <property type="evidence" value="ECO:0007669"/>
    <property type="project" value="UniProtKB-KW"/>
</dbReference>
<gene>
    <name evidence="2" type="ORF">LEA_15501</name>
</gene>
<feature type="transmembrane region" description="Helical" evidence="1">
    <location>
        <begin position="12"/>
        <end position="29"/>
    </location>
</feature>
<keyword evidence="2" id="KW-0808">Transferase</keyword>
<keyword evidence="1" id="KW-0812">Transmembrane</keyword>
<dbReference type="EMBL" id="AJWY01010578">
    <property type="protein sequence ID" value="EKC55154.1"/>
    <property type="molecule type" value="Genomic_DNA"/>
</dbReference>
<evidence type="ECO:0000313" key="2">
    <source>
        <dbReference type="EMBL" id="EKC55154.1"/>
    </source>
</evidence>
<keyword evidence="1" id="KW-1133">Transmembrane helix</keyword>
<keyword evidence="1" id="KW-0472">Membrane</keyword>
<reference evidence="2" key="1">
    <citation type="journal article" date="2013" name="Environ. Microbiol.">
        <title>Microbiota from the distal guts of lean and obese adolescents exhibit partial functional redundancy besides clear differences in community structure.</title>
        <authorList>
            <person name="Ferrer M."/>
            <person name="Ruiz A."/>
            <person name="Lanza F."/>
            <person name="Haange S.B."/>
            <person name="Oberbach A."/>
            <person name="Till H."/>
            <person name="Bargiela R."/>
            <person name="Campoy C."/>
            <person name="Segura M.T."/>
            <person name="Richter M."/>
            <person name="von Bergen M."/>
            <person name="Seifert J."/>
            <person name="Suarez A."/>
        </authorList>
    </citation>
    <scope>NUCLEOTIDE SEQUENCE</scope>
</reference>